<dbReference type="SMART" id="SM00526">
    <property type="entry name" value="H15"/>
    <property type="match status" value="1"/>
</dbReference>
<name>A9REP3_PHYPA</name>
<dbReference type="PROSITE" id="PS51504">
    <property type="entry name" value="H15"/>
    <property type="match status" value="1"/>
</dbReference>
<reference evidence="4" key="3">
    <citation type="submission" date="2020-12" db="UniProtKB">
        <authorList>
            <consortium name="EnsemblPlants"/>
        </authorList>
    </citation>
    <scope>IDENTIFICATION</scope>
</reference>
<dbReference type="GO" id="GO:0003690">
    <property type="term" value="F:double-stranded DNA binding"/>
    <property type="evidence" value="ECO:0000318"/>
    <property type="project" value="GO_Central"/>
</dbReference>
<dbReference type="GO" id="GO:0045910">
    <property type="term" value="P:negative regulation of DNA recombination"/>
    <property type="evidence" value="ECO:0000318"/>
    <property type="project" value="GO_Central"/>
</dbReference>
<dbReference type="EnsemblPlants" id="Pp3c13_14080V3.2">
    <property type="protein sequence ID" value="PAC:32930976.CDS.1"/>
    <property type="gene ID" value="Pp3c13_14080"/>
</dbReference>
<evidence type="ECO:0000259" key="2">
    <source>
        <dbReference type="PROSITE" id="PS51504"/>
    </source>
</evidence>
<dbReference type="RefSeq" id="XP_073394178.1">
    <property type="nucleotide sequence ID" value="XM_073538077.1"/>
</dbReference>
<dbReference type="InterPro" id="IPR005818">
    <property type="entry name" value="Histone_H1/H5_H15"/>
</dbReference>
<reference evidence="3 5" key="2">
    <citation type="journal article" date="2018" name="Plant J.">
        <title>The Physcomitrella patens chromosome-scale assembly reveals moss genome structure and evolution.</title>
        <authorList>
            <person name="Lang D."/>
            <person name="Ullrich K.K."/>
            <person name="Murat F."/>
            <person name="Fuchs J."/>
            <person name="Jenkins J."/>
            <person name="Haas F.B."/>
            <person name="Piednoel M."/>
            <person name="Gundlach H."/>
            <person name="Van Bel M."/>
            <person name="Meyberg R."/>
            <person name="Vives C."/>
            <person name="Morata J."/>
            <person name="Symeonidi A."/>
            <person name="Hiss M."/>
            <person name="Muchero W."/>
            <person name="Kamisugi Y."/>
            <person name="Saleh O."/>
            <person name="Blanc G."/>
            <person name="Decker E.L."/>
            <person name="van Gessel N."/>
            <person name="Grimwood J."/>
            <person name="Hayes R.D."/>
            <person name="Graham S.W."/>
            <person name="Gunter L.E."/>
            <person name="McDaniel S.F."/>
            <person name="Hoernstein S.N.W."/>
            <person name="Larsson A."/>
            <person name="Li F.W."/>
            <person name="Perroud P.F."/>
            <person name="Phillips J."/>
            <person name="Ranjan P."/>
            <person name="Rokshar D.S."/>
            <person name="Rothfels C.J."/>
            <person name="Schneider L."/>
            <person name="Shu S."/>
            <person name="Stevenson D.W."/>
            <person name="Thummler F."/>
            <person name="Tillich M."/>
            <person name="Villarreal Aguilar J.C."/>
            <person name="Widiez T."/>
            <person name="Wong G.K."/>
            <person name="Wymore A."/>
            <person name="Zhang Y."/>
            <person name="Zimmer A.D."/>
            <person name="Quatrano R.S."/>
            <person name="Mayer K.F.X."/>
            <person name="Goodstein D."/>
            <person name="Casacuberta J.M."/>
            <person name="Vandepoele K."/>
            <person name="Reski R."/>
            <person name="Cuming A.C."/>
            <person name="Tuskan G.A."/>
            <person name="Maumus F."/>
            <person name="Salse J."/>
            <person name="Schmutz J."/>
            <person name="Rensing S.A."/>
        </authorList>
    </citation>
    <scope>NUCLEOTIDE SEQUENCE [LARGE SCALE GENOMIC DNA]</scope>
    <source>
        <strain evidence="4 5">cv. Gransden 2004</strain>
    </source>
</reference>
<dbReference type="EnsemblPlants" id="Pp3c13_14080V3.1">
    <property type="protein sequence ID" value="PAC:32930975.CDS.1"/>
    <property type="gene ID" value="Pp3c13_14080"/>
</dbReference>
<dbReference type="GO" id="GO:0006334">
    <property type="term" value="P:nucleosome assembly"/>
    <property type="evidence" value="ECO:0007669"/>
    <property type="project" value="InterPro"/>
</dbReference>
<evidence type="ECO:0000313" key="5">
    <source>
        <dbReference type="Proteomes" id="UP000006727"/>
    </source>
</evidence>
<dbReference type="OrthoDB" id="10483050at2759"/>
<dbReference type="Proteomes" id="UP000006727">
    <property type="component" value="Chromosome 13"/>
</dbReference>
<dbReference type="InterPro" id="IPR036390">
    <property type="entry name" value="WH_DNA-bd_sf"/>
</dbReference>
<evidence type="ECO:0000256" key="1">
    <source>
        <dbReference type="SAM" id="MobiDB-lite"/>
    </source>
</evidence>
<dbReference type="AlphaFoldDB" id="A9REP3"/>
<dbReference type="GeneID" id="112290403"/>
<organism evidence="3">
    <name type="scientific">Physcomitrium patens</name>
    <name type="common">Spreading-leaved earth moss</name>
    <name type="synonym">Physcomitrella patens</name>
    <dbReference type="NCBI Taxonomy" id="3218"/>
    <lineage>
        <taxon>Eukaryota</taxon>
        <taxon>Viridiplantae</taxon>
        <taxon>Streptophyta</taxon>
        <taxon>Embryophyta</taxon>
        <taxon>Bryophyta</taxon>
        <taxon>Bryophytina</taxon>
        <taxon>Bryopsida</taxon>
        <taxon>Funariidae</taxon>
        <taxon>Funariales</taxon>
        <taxon>Funariaceae</taxon>
        <taxon>Physcomitrium</taxon>
    </lineage>
</organism>
<dbReference type="PaxDb" id="3218-PP1S5_1V6.1"/>
<dbReference type="GO" id="GO:0005634">
    <property type="term" value="C:nucleus"/>
    <property type="evidence" value="ECO:0000318"/>
    <property type="project" value="GO_Central"/>
</dbReference>
<dbReference type="InterPro" id="IPR036388">
    <property type="entry name" value="WH-like_DNA-bd_sf"/>
</dbReference>
<dbReference type="GO" id="GO:0000786">
    <property type="term" value="C:nucleosome"/>
    <property type="evidence" value="ECO:0007669"/>
    <property type="project" value="InterPro"/>
</dbReference>
<feature type="region of interest" description="Disordered" evidence="1">
    <location>
        <begin position="69"/>
        <end position="128"/>
    </location>
</feature>
<dbReference type="HOGENOM" id="CLU_1963292_0_0_1"/>
<dbReference type="Pfam" id="PF00538">
    <property type="entry name" value="Linker_histone"/>
    <property type="match status" value="1"/>
</dbReference>
<dbReference type="RefSeq" id="XP_073394180.1">
    <property type="nucleotide sequence ID" value="XM_073538079.1"/>
</dbReference>
<evidence type="ECO:0000313" key="4">
    <source>
        <dbReference type="EnsemblPlants" id="PAC:32930975.CDS.1"/>
    </source>
</evidence>
<sequence length="128" mass="15082">MAARQALVRDAMSHLKMRNGASLAQIRKQLVSTYTGKIDIKNKMLTTALKGLVEKGQVEKYGANFKLASAAKANPEDEAQVPSRRHHRRKHRGGSRRRHHQRRRHKSRKRHHSRRQRHHKKNPKRRRK</sequence>
<feature type="domain" description="H15" evidence="2">
    <location>
        <begin position="1"/>
        <end position="69"/>
    </location>
</feature>
<dbReference type="Gramene" id="Pp3c13_14080V3.2">
    <property type="protein sequence ID" value="PAC:32930976.CDS.1"/>
    <property type="gene ID" value="Pp3c13_14080"/>
</dbReference>
<dbReference type="SUPFAM" id="SSF46785">
    <property type="entry name" value="Winged helix' DNA-binding domain"/>
    <property type="match status" value="1"/>
</dbReference>
<proteinExistence type="predicted"/>
<reference evidence="3 5" key="1">
    <citation type="journal article" date="2008" name="Science">
        <title>The Physcomitrella genome reveals evolutionary insights into the conquest of land by plants.</title>
        <authorList>
            <person name="Rensing S."/>
            <person name="Lang D."/>
            <person name="Zimmer A."/>
            <person name="Terry A."/>
            <person name="Salamov A."/>
            <person name="Shapiro H."/>
            <person name="Nishiyama T."/>
            <person name="Perroud P.-F."/>
            <person name="Lindquist E."/>
            <person name="Kamisugi Y."/>
            <person name="Tanahashi T."/>
            <person name="Sakakibara K."/>
            <person name="Fujita T."/>
            <person name="Oishi K."/>
            <person name="Shin-I T."/>
            <person name="Kuroki Y."/>
            <person name="Toyoda A."/>
            <person name="Suzuki Y."/>
            <person name="Hashimoto A."/>
            <person name="Yamaguchi K."/>
            <person name="Sugano A."/>
            <person name="Kohara Y."/>
            <person name="Fujiyama A."/>
            <person name="Anterola A."/>
            <person name="Aoki S."/>
            <person name="Ashton N."/>
            <person name="Barbazuk W.B."/>
            <person name="Barker E."/>
            <person name="Bennetzen J."/>
            <person name="Bezanilla M."/>
            <person name="Blankenship R."/>
            <person name="Cho S.H."/>
            <person name="Dutcher S."/>
            <person name="Estelle M."/>
            <person name="Fawcett J.A."/>
            <person name="Gundlach H."/>
            <person name="Hanada K."/>
            <person name="Heyl A."/>
            <person name="Hicks K.A."/>
            <person name="Hugh J."/>
            <person name="Lohr M."/>
            <person name="Mayer K."/>
            <person name="Melkozernov A."/>
            <person name="Murata T."/>
            <person name="Nelson D."/>
            <person name="Pils B."/>
            <person name="Prigge M."/>
            <person name="Reiss B."/>
            <person name="Renner T."/>
            <person name="Rombauts S."/>
            <person name="Rushton P."/>
            <person name="Sanderfoot A."/>
            <person name="Schween G."/>
            <person name="Shiu S.-H."/>
            <person name="Stueber K."/>
            <person name="Theodoulou F.L."/>
            <person name="Tu H."/>
            <person name="Van de Peer Y."/>
            <person name="Verrier P.J."/>
            <person name="Waters E."/>
            <person name="Wood A."/>
            <person name="Yang L."/>
            <person name="Cove D."/>
            <person name="Cuming A."/>
            <person name="Hasebe M."/>
            <person name="Lucas S."/>
            <person name="Mishler D.B."/>
            <person name="Reski R."/>
            <person name="Grigoriev I."/>
            <person name="Quatrano R.S."/>
            <person name="Boore J.L."/>
        </authorList>
    </citation>
    <scope>NUCLEOTIDE SEQUENCE [LARGE SCALE GENOMIC DNA]</scope>
    <source>
        <strain evidence="4 5">cv. Gransden 2004</strain>
    </source>
</reference>
<keyword evidence="5" id="KW-1185">Reference proteome</keyword>
<dbReference type="GO" id="GO:0030261">
    <property type="term" value="P:chromosome condensation"/>
    <property type="evidence" value="ECO:0000318"/>
    <property type="project" value="GO_Central"/>
</dbReference>
<accession>A9REP3</accession>
<feature type="compositionally biased region" description="Basic residues" evidence="1">
    <location>
        <begin position="83"/>
        <end position="128"/>
    </location>
</feature>
<dbReference type="GO" id="GO:0031492">
    <property type="term" value="F:nucleosomal DNA binding"/>
    <property type="evidence" value="ECO:0000318"/>
    <property type="project" value="GO_Central"/>
</dbReference>
<gene>
    <name evidence="4" type="primary">LOC112290403</name>
    <name evidence="3" type="ORF">PHYPA_017342</name>
</gene>
<dbReference type="EMBL" id="ABEU02000013">
    <property type="protein sequence ID" value="PNR42512.1"/>
    <property type="molecule type" value="Genomic_DNA"/>
</dbReference>
<evidence type="ECO:0000313" key="3">
    <source>
        <dbReference type="EMBL" id="PNR42512.1"/>
    </source>
</evidence>
<dbReference type="Gene3D" id="1.10.10.10">
    <property type="entry name" value="Winged helix-like DNA-binding domain superfamily/Winged helix DNA-binding domain"/>
    <property type="match status" value="1"/>
</dbReference>
<dbReference type="Gramene" id="Pp3c13_14080V3.1">
    <property type="protein sequence ID" value="PAC:32930975.CDS.1"/>
    <property type="gene ID" value="Pp3c13_14080"/>
</dbReference>
<protein>
    <recommendedName>
        <fullName evidence="2">H15 domain-containing protein</fullName>
    </recommendedName>
</protein>